<protein>
    <submittedName>
        <fullName evidence="2">Uncharacterized protein</fullName>
    </submittedName>
</protein>
<evidence type="ECO:0000256" key="1">
    <source>
        <dbReference type="SAM" id="MobiDB-lite"/>
    </source>
</evidence>
<dbReference type="Proteomes" id="UP000887013">
    <property type="component" value="Unassembled WGS sequence"/>
</dbReference>
<feature type="region of interest" description="Disordered" evidence="1">
    <location>
        <begin position="68"/>
        <end position="93"/>
    </location>
</feature>
<sequence>MYIKYLISSSDKFDIASTEVFENREGPLSRLFNRSCDTSLTFAEKQTNMEHFLLGDPKLLRELLGETENPGLKGNKEFDDPGPNGETIPSRNQRASLRCMI</sequence>
<organism evidence="2 3">
    <name type="scientific">Nephila pilipes</name>
    <name type="common">Giant wood spider</name>
    <name type="synonym">Nephila maculata</name>
    <dbReference type="NCBI Taxonomy" id="299642"/>
    <lineage>
        <taxon>Eukaryota</taxon>
        <taxon>Metazoa</taxon>
        <taxon>Ecdysozoa</taxon>
        <taxon>Arthropoda</taxon>
        <taxon>Chelicerata</taxon>
        <taxon>Arachnida</taxon>
        <taxon>Araneae</taxon>
        <taxon>Araneomorphae</taxon>
        <taxon>Entelegynae</taxon>
        <taxon>Araneoidea</taxon>
        <taxon>Nephilidae</taxon>
        <taxon>Nephila</taxon>
    </lineage>
</organism>
<name>A0A8X6QNQ9_NEPPI</name>
<evidence type="ECO:0000313" key="3">
    <source>
        <dbReference type="Proteomes" id="UP000887013"/>
    </source>
</evidence>
<evidence type="ECO:0000313" key="2">
    <source>
        <dbReference type="EMBL" id="GFU34834.1"/>
    </source>
</evidence>
<reference evidence="2" key="1">
    <citation type="submission" date="2020-08" db="EMBL/GenBank/DDBJ databases">
        <title>Multicomponent nature underlies the extraordinary mechanical properties of spider dragline silk.</title>
        <authorList>
            <person name="Kono N."/>
            <person name="Nakamura H."/>
            <person name="Mori M."/>
            <person name="Yoshida Y."/>
            <person name="Ohtoshi R."/>
            <person name="Malay A.D."/>
            <person name="Moran D.A.P."/>
            <person name="Tomita M."/>
            <person name="Numata K."/>
            <person name="Arakawa K."/>
        </authorList>
    </citation>
    <scope>NUCLEOTIDE SEQUENCE</scope>
</reference>
<proteinExistence type="predicted"/>
<dbReference type="EMBL" id="BMAW01130367">
    <property type="protein sequence ID" value="GFU34834.1"/>
    <property type="molecule type" value="Genomic_DNA"/>
</dbReference>
<keyword evidence="3" id="KW-1185">Reference proteome</keyword>
<gene>
    <name evidence="2" type="ORF">NPIL_628371</name>
</gene>
<accession>A0A8X6QNQ9</accession>
<comment type="caution">
    <text evidence="2">The sequence shown here is derived from an EMBL/GenBank/DDBJ whole genome shotgun (WGS) entry which is preliminary data.</text>
</comment>
<dbReference type="AlphaFoldDB" id="A0A8X6QNQ9"/>